<dbReference type="GeneID" id="92899342"/>
<dbReference type="InterPro" id="IPR023631">
    <property type="entry name" value="Amidase_dom"/>
</dbReference>
<dbReference type="RefSeq" id="WP_054431629.1">
    <property type="nucleotide sequence ID" value="NZ_CADIJR010000034.1"/>
</dbReference>
<organism evidence="2 3">
    <name type="scientific">Achromobacter insuavis</name>
    <dbReference type="NCBI Taxonomy" id="1287735"/>
    <lineage>
        <taxon>Bacteria</taxon>
        <taxon>Pseudomonadati</taxon>
        <taxon>Pseudomonadota</taxon>
        <taxon>Betaproteobacteria</taxon>
        <taxon>Burkholderiales</taxon>
        <taxon>Alcaligenaceae</taxon>
        <taxon>Achromobacter</taxon>
    </lineage>
</organism>
<dbReference type="PANTHER" id="PTHR43372:SF4">
    <property type="entry name" value="FATTY-ACID AMIDE HYDROLASE 2"/>
    <property type="match status" value="1"/>
</dbReference>
<dbReference type="AlphaFoldDB" id="A0A6J5HNL8"/>
<dbReference type="NCBIfam" id="NF005687">
    <property type="entry name" value="PRK07487.1"/>
    <property type="match status" value="1"/>
</dbReference>
<protein>
    <submittedName>
        <fullName evidence="2">Glutamyl-tRNA(Gln) amidotransferase subunit A</fullName>
        <ecNumber evidence="2">6.3.5.7</ecNumber>
    </submittedName>
</protein>
<reference evidence="2 3" key="1">
    <citation type="submission" date="2020-04" db="EMBL/GenBank/DDBJ databases">
        <authorList>
            <person name="De Canck E."/>
        </authorList>
    </citation>
    <scope>NUCLEOTIDE SEQUENCE [LARGE SCALE GENOMIC DNA]</scope>
    <source>
        <strain evidence="2 3">LMG 26845</strain>
    </source>
</reference>
<evidence type="ECO:0000313" key="3">
    <source>
        <dbReference type="Proteomes" id="UP000507979"/>
    </source>
</evidence>
<dbReference type="GO" id="GO:0012505">
    <property type="term" value="C:endomembrane system"/>
    <property type="evidence" value="ECO:0007669"/>
    <property type="project" value="TreeGrafter"/>
</dbReference>
<feature type="domain" description="Amidase" evidence="1">
    <location>
        <begin position="39"/>
        <end position="458"/>
    </location>
</feature>
<dbReference type="PROSITE" id="PS00571">
    <property type="entry name" value="AMIDASES"/>
    <property type="match status" value="1"/>
</dbReference>
<dbReference type="InterPro" id="IPR020556">
    <property type="entry name" value="Amidase_CS"/>
</dbReference>
<keyword evidence="3" id="KW-1185">Reference proteome</keyword>
<dbReference type="InterPro" id="IPR052739">
    <property type="entry name" value="FAAH2"/>
</dbReference>
<dbReference type="GO" id="GO:0016740">
    <property type="term" value="F:transferase activity"/>
    <property type="evidence" value="ECO:0007669"/>
    <property type="project" value="UniProtKB-KW"/>
</dbReference>
<dbReference type="InterPro" id="IPR036928">
    <property type="entry name" value="AS_sf"/>
</dbReference>
<dbReference type="EC" id="6.3.5.7" evidence="2"/>
<gene>
    <name evidence="2" type="primary">gatA_3</name>
    <name evidence="2" type="ORF">LMG26845_03478</name>
</gene>
<dbReference type="Gene3D" id="3.90.1300.10">
    <property type="entry name" value="Amidase signature (AS) domain"/>
    <property type="match status" value="1"/>
</dbReference>
<name>A0A6J5HNL8_9BURK</name>
<keyword evidence="2" id="KW-0436">Ligase</keyword>
<dbReference type="SUPFAM" id="SSF75304">
    <property type="entry name" value="Amidase signature (AS) enzymes"/>
    <property type="match status" value="1"/>
</dbReference>
<evidence type="ECO:0000259" key="1">
    <source>
        <dbReference type="Pfam" id="PF01425"/>
    </source>
</evidence>
<keyword evidence="2" id="KW-0808">Transferase</keyword>
<sequence length="481" mass="53003">MHFNDTTAVRKSLPATPLWQWTATEIARAIRHKAVSSVEATQSVLDRIEQVNPRLNAIINLMTDKALLQARQADELLARGTLLSPLHGVPVTIKDNVDVKGERNTNGGVFRNRVSQHDSTIAENFNAAGCVTLGMTNLPEFALRFFSENPLFGRTLNPWDEALTPGGSSGGAASAVASGMGFIGHGNDIGGSIRYPAYACGVYGLRPTWGTVPQFDPGSPGGRAFASAFFSVEGPLARCVNDIRLGLEVLSRKSIRDQAWVPAPLTYDEHRIKRIALVTEIEGMRIEPVIKDNLRKTAAWLEQDGYVVEEITLPDFLLATEVWSKIVVADKTTMMGEVVAELGSRDIQRAWRDMCDVYGGAKDLREYILAIAKRDELRRRYNEILAVYPVIMLPISGQEPFRWGDDLKGADHFRNVLLPAQIPLLSLVALNYPSMSVPTGLRDGHVPQGVQLFAADFRADLCMQVAEDIEHHARMPFAFGD</sequence>
<dbReference type="Pfam" id="PF01425">
    <property type="entry name" value="Amidase"/>
    <property type="match status" value="1"/>
</dbReference>
<dbReference type="EMBL" id="CADIJR010000034">
    <property type="protein sequence ID" value="CAB3665117.1"/>
    <property type="molecule type" value="Genomic_DNA"/>
</dbReference>
<dbReference type="PANTHER" id="PTHR43372">
    <property type="entry name" value="FATTY-ACID AMIDE HYDROLASE"/>
    <property type="match status" value="1"/>
</dbReference>
<proteinExistence type="predicted"/>
<accession>A0A6J5HNL8</accession>
<dbReference type="Proteomes" id="UP000507979">
    <property type="component" value="Unassembled WGS sequence"/>
</dbReference>
<evidence type="ECO:0000313" key="2">
    <source>
        <dbReference type="EMBL" id="CAB3665117.1"/>
    </source>
</evidence>
<dbReference type="GO" id="GO:0050567">
    <property type="term" value="F:glutaminyl-tRNA synthase (glutamine-hydrolyzing) activity"/>
    <property type="evidence" value="ECO:0007669"/>
    <property type="project" value="UniProtKB-EC"/>
</dbReference>